<dbReference type="AlphaFoldDB" id="A0A7J0EDV3"/>
<dbReference type="CDD" id="cd00051">
    <property type="entry name" value="EFh"/>
    <property type="match status" value="1"/>
</dbReference>
<evidence type="ECO:0000256" key="3">
    <source>
        <dbReference type="ARBA" id="ARBA00022837"/>
    </source>
</evidence>
<keyword evidence="1" id="KW-0479">Metal-binding</keyword>
<dbReference type="Pfam" id="PF13833">
    <property type="entry name" value="EF-hand_8"/>
    <property type="match status" value="1"/>
</dbReference>
<dbReference type="GO" id="GO:0043226">
    <property type="term" value="C:organelle"/>
    <property type="evidence" value="ECO:0007669"/>
    <property type="project" value="UniProtKB-ARBA"/>
</dbReference>
<organism evidence="5 6">
    <name type="scientific">Actinidia rufa</name>
    <dbReference type="NCBI Taxonomy" id="165716"/>
    <lineage>
        <taxon>Eukaryota</taxon>
        <taxon>Viridiplantae</taxon>
        <taxon>Streptophyta</taxon>
        <taxon>Embryophyta</taxon>
        <taxon>Tracheophyta</taxon>
        <taxon>Spermatophyta</taxon>
        <taxon>Magnoliopsida</taxon>
        <taxon>eudicotyledons</taxon>
        <taxon>Gunneridae</taxon>
        <taxon>Pentapetalae</taxon>
        <taxon>asterids</taxon>
        <taxon>Ericales</taxon>
        <taxon>Actinidiaceae</taxon>
        <taxon>Actinidia</taxon>
    </lineage>
</organism>
<dbReference type="InterPro" id="IPR011992">
    <property type="entry name" value="EF-hand-dom_pair"/>
</dbReference>
<dbReference type="PROSITE" id="PS00018">
    <property type="entry name" value="EF_HAND_1"/>
    <property type="match status" value="1"/>
</dbReference>
<reference evidence="5 6" key="1">
    <citation type="submission" date="2019-07" db="EMBL/GenBank/DDBJ databases">
        <title>De Novo Assembly of kiwifruit Actinidia rufa.</title>
        <authorList>
            <person name="Sugita-Konishi S."/>
            <person name="Sato K."/>
            <person name="Mori E."/>
            <person name="Abe Y."/>
            <person name="Kisaki G."/>
            <person name="Hamano K."/>
            <person name="Suezawa K."/>
            <person name="Otani M."/>
            <person name="Fukuda T."/>
            <person name="Manabe T."/>
            <person name="Gomi K."/>
            <person name="Tabuchi M."/>
            <person name="Akimitsu K."/>
            <person name="Kataoka I."/>
        </authorList>
    </citation>
    <scope>NUCLEOTIDE SEQUENCE [LARGE SCALE GENOMIC DNA]</scope>
    <source>
        <strain evidence="6">cv. Fuchu</strain>
    </source>
</reference>
<dbReference type="Gene3D" id="1.10.238.10">
    <property type="entry name" value="EF-hand"/>
    <property type="match status" value="2"/>
</dbReference>
<name>A0A7J0EDV3_9ERIC</name>
<dbReference type="SUPFAM" id="SSF47473">
    <property type="entry name" value="EF-hand"/>
    <property type="match status" value="1"/>
</dbReference>
<evidence type="ECO:0000256" key="2">
    <source>
        <dbReference type="ARBA" id="ARBA00022737"/>
    </source>
</evidence>
<dbReference type="InterPro" id="IPR002048">
    <property type="entry name" value="EF_hand_dom"/>
</dbReference>
<evidence type="ECO:0000256" key="1">
    <source>
        <dbReference type="ARBA" id="ARBA00022723"/>
    </source>
</evidence>
<dbReference type="InterPro" id="IPR039647">
    <property type="entry name" value="EF_hand_pair_protein_CML-like"/>
</dbReference>
<dbReference type="InterPro" id="IPR018247">
    <property type="entry name" value="EF_Hand_1_Ca_BS"/>
</dbReference>
<keyword evidence="2" id="KW-0677">Repeat</keyword>
<proteinExistence type="predicted"/>
<accession>A0A7J0EDV3</accession>
<gene>
    <name evidence="5" type="ORF">Acr_03g0013990</name>
</gene>
<dbReference type="OrthoDB" id="26525at2759"/>
<evidence type="ECO:0000313" key="5">
    <source>
        <dbReference type="EMBL" id="GFY84625.1"/>
    </source>
</evidence>
<dbReference type="GO" id="GO:0005509">
    <property type="term" value="F:calcium ion binding"/>
    <property type="evidence" value="ECO:0007669"/>
    <property type="project" value="InterPro"/>
</dbReference>
<feature type="domain" description="EF-hand" evidence="4">
    <location>
        <begin position="116"/>
        <end position="146"/>
    </location>
</feature>
<dbReference type="SMART" id="SM00054">
    <property type="entry name" value="EFh"/>
    <property type="match status" value="2"/>
</dbReference>
<sequence length="146" mass="16169">MSMEIITKQYERVFNHFDEDGNGRISSSRVTHLCGVYGRKPVGVRGGGCVGAGGLRWGRGAGVGGLCEANGRGQKRKKRKVEELREAFKMYEMEEGCGCITPKSLKRVLGRLGQAKTMDECRSMIAHFDLNGDGVLNFDEFRIMMS</sequence>
<dbReference type="FunFam" id="1.10.238.10:FF:000178">
    <property type="entry name" value="Calmodulin-2 A"/>
    <property type="match status" value="1"/>
</dbReference>
<dbReference type="Proteomes" id="UP000585474">
    <property type="component" value="Unassembled WGS sequence"/>
</dbReference>
<comment type="caution">
    <text evidence="5">The sequence shown here is derived from an EMBL/GenBank/DDBJ whole genome shotgun (WGS) entry which is preliminary data.</text>
</comment>
<evidence type="ECO:0000313" key="6">
    <source>
        <dbReference type="Proteomes" id="UP000585474"/>
    </source>
</evidence>
<evidence type="ECO:0000259" key="4">
    <source>
        <dbReference type="PROSITE" id="PS50222"/>
    </source>
</evidence>
<dbReference type="PANTHER" id="PTHR10891">
    <property type="entry name" value="EF-HAND CALCIUM-BINDING DOMAIN CONTAINING PROTEIN"/>
    <property type="match status" value="1"/>
</dbReference>
<dbReference type="EMBL" id="BJWL01000003">
    <property type="protein sequence ID" value="GFY84625.1"/>
    <property type="molecule type" value="Genomic_DNA"/>
</dbReference>
<keyword evidence="3" id="KW-0106">Calcium</keyword>
<protein>
    <submittedName>
        <fullName evidence="5">Calcium-binding EF-hand family protein</fullName>
    </submittedName>
</protein>
<feature type="domain" description="EF-hand" evidence="4">
    <location>
        <begin position="5"/>
        <end position="40"/>
    </location>
</feature>
<keyword evidence="6" id="KW-1185">Reference proteome</keyword>
<dbReference type="PROSITE" id="PS50222">
    <property type="entry name" value="EF_HAND_2"/>
    <property type="match status" value="2"/>
</dbReference>